<sequence>MNRELTRWMNSNEQVHYTEEEIDQLVNKPPDPQYAKVYIVANETSEGGLKTLISTTDLPTDPKEGDTYQVRDVCWTWANGRWMSVDGLYGHV</sequence>
<protein>
    <submittedName>
        <fullName evidence="1">Uncharacterized protein</fullName>
    </submittedName>
</protein>
<accession>A0AB39CDC4</accession>
<proteinExistence type="predicted"/>
<name>A0AB39CDC4_9VIRU</name>
<dbReference type="EMBL" id="PQ015378">
    <property type="protein sequence ID" value="XDJ14874.1"/>
    <property type="molecule type" value="Genomic_DNA"/>
</dbReference>
<evidence type="ECO:0000313" key="1">
    <source>
        <dbReference type="EMBL" id="XDJ14874.1"/>
    </source>
</evidence>
<reference evidence="1" key="1">
    <citation type="submission" date="2024-07" db="EMBL/GenBank/DDBJ databases">
        <authorList>
            <person name="Bringhurst R.M."/>
            <person name="Homer T.E."/>
        </authorList>
    </citation>
    <scope>NUCLEOTIDE SEQUENCE</scope>
</reference>
<organism evidence="1">
    <name type="scientific">Pseudomonas phage RVTF4</name>
    <dbReference type="NCBI Taxonomy" id="3236931"/>
    <lineage>
        <taxon>Viruses</taxon>
    </lineage>
</organism>